<feature type="coiled-coil region" evidence="6">
    <location>
        <begin position="267"/>
        <end position="316"/>
    </location>
</feature>
<accession>A0ABV7D3E7</accession>
<name>A0ABV7D3E7_9PROT</name>
<proteinExistence type="predicted"/>
<keyword evidence="6" id="KW-0175">Coiled coil</keyword>
<evidence type="ECO:0000256" key="6">
    <source>
        <dbReference type="SAM" id="Coils"/>
    </source>
</evidence>
<dbReference type="RefSeq" id="WP_194215163.1">
    <property type="nucleotide sequence ID" value="NZ_CP061205.1"/>
</dbReference>
<evidence type="ECO:0000313" key="10">
    <source>
        <dbReference type="Proteomes" id="UP001595444"/>
    </source>
</evidence>
<feature type="transmembrane region" description="Helical" evidence="7">
    <location>
        <begin position="359"/>
        <end position="380"/>
    </location>
</feature>
<evidence type="ECO:0000256" key="4">
    <source>
        <dbReference type="ARBA" id="ARBA00022989"/>
    </source>
</evidence>
<dbReference type="Pfam" id="PF02706">
    <property type="entry name" value="Wzz"/>
    <property type="match status" value="1"/>
</dbReference>
<dbReference type="InterPro" id="IPR003856">
    <property type="entry name" value="LPS_length_determ_N"/>
</dbReference>
<sequence>MDKILSKLRHAVARGQSGGPAIRDVRTSSVRFKSYRWVLFIVALAAVYYALIASDRYVTEARIYVKSSNASSSVMPQLQMLTGAQGDSQDAVMINAFFQSRDLMELMEKEVSFSDHFSHSGADFLSRLKDGANAEDRLEYFKKRLSASVSPDSGLIVVRGQGFTPEFSHKFVEAVIRAGEAFINSTGQKIATEEIAFVEKELNRSRDALARARDKLLSFQNDNGLLNAEATGASMQKVVSEMEAELVRLHTEEKALSSYLNSGAAELVTLRSRIEAIENQLKQERQKLASTDETSINEVNATYQELEMELKFATDLYQTSLVALEKARVESYHKLKHVVVVQSPAIPDSAEYPRKLYDLITLFVTLSLAYGVVMMIFATIREHRDV</sequence>
<evidence type="ECO:0000256" key="5">
    <source>
        <dbReference type="ARBA" id="ARBA00023136"/>
    </source>
</evidence>
<evidence type="ECO:0000256" key="1">
    <source>
        <dbReference type="ARBA" id="ARBA00004651"/>
    </source>
</evidence>
<gene>
    <name evidence="9" type="ORF">ACFOKA_07235</name>
</gene>
<evidence type="ECO:0000259" key="8">
    <source>
        <dbReference type="Pfam" id="PF02706"/>
    </source>
</evidence>
<feature type="coiled-coil region" evidence="6">
    <location>
        <begin position="195"/>
        <end position="222"/>
    </location>
</feature>
<keyword evidence="4 7" id="KW-1133">Transmembrane helix</keyword>
<keyword evidence="3 7" id="KW-0812">Transmembrane</keyword>
<keyword evidence="5 7" id="KW-0472">Membrane</keyword>
<evidence type="ECO:0000256" key="3">
    <source>
        <dbReference type="ARBA" id="ARBA00022692"/>
    </source>
</evidence>
<comment type="subcellular location">
    <subcellularLocation>
        <location evidence="1">Cell membrane</location>
        <topology evidence="1">Multi-pass membrane protein</topology>
    </subcellularLocation>
</comment>
<comment type="caution">
    <text evidence="9">The sequence shown here is derived from an EMBL/GenBank/DDBJ whole genome shotgun (WGS) entry which is preliminary data.</text>
</comment>
<evidence type="ECO:0000313" key="9">
    <source>
        <dbReference type="EMBL" id="MFC3051691.1"/>
    </source>
</evidence>
<feature type="domain" description="Polysaccharide chain length determinant N-terminal" evidence="8">
    <location>
        <begin position="38"/>
        <end position="105"/>
    </location>
</feature>
<dbReference type="Proteomes" id="UP001595444">
    <property type="component" value="Unassembled WGS sequence"/>
</dbReference>
<keyword evidence="2" id="KW-1003">Cell membrane</keyword>
<dbReference type="InterPro" id="IPR050445">
    <property type="entry name" value="Bact_polysacc_biosynth/exp"/>
</dbReference>
<dbReference type="EMBL" id="JBHRSL010000004">
    <property type="protein sequence ID" value="MFC3051691.1"/>
    <property type="molecule type" value="Genomic_DNA"/>
</dbReference>
<dbReference type="PANTHER" id="PTHR32309">
    <property type="entry name" value="TYROSINE-PROTEIN KINASE"/>
    <property type="match status" value="1"/>
</dbReference>
<evidence type="ECO:0000256" key="2">
    <source>
        <dbReference type="ARBA" id="ARBA00022475"/>
    </source>
</evidence>
<evidence type="ECO:0000256" key="7">
    <source>
        <dbReference type="SAM" id="Phobius"/>
    </source>
</evidence>
<reference evidence="10" key="1">
    <citation type="journal article" date="2019" name="Int. J. Syst. Evol. Microbiol.">
        <title>The Global Catalogue of Microorganisms (GCM) 10K type strain sequencing project: providing services to taxonomists for standard genome sequencing and annotation.</title>
        <authorList>
            <consortium name="The Broad Institute Genomics Platform"/>
            <consortium name="The Broad Institute Genome Sequencing Center for Infectious Disease"/>
            <person name="Wu L."/>
            <person name="Ma J."/>
        </authorList>
    </citation>
    <scope>NUCLEOTIDE SEQUENCE [LARGE SCALE GENOMIC DNA]</scope>
    <source>
        <strain evidence="10">KCTC 62164</strain>
    </source>
</reference>
<feature type="transmembrane region" description="Helical" evidence="7">
    <location>
        <begin position="35"/>
        <end position="52"/>
    </location>
</feature>
<protein>
    <submittedName>
        <fullName evidence="9">Wzz/FepE/Etk N-terminal domain-containing protein</fullName>
    </submittedName>
</protein>
<organism evidence="9 10">
    <name type="scientific">Kordiimonas pumila</name>
    <dbReference type="NCBI Taxonomy" id="2161677"/>
    <lineage>
        <taxon>Bacteria</taxon>
        <taxon>Pseudomonadati</taxon>
        <taxon>Pseudomonadota</taxon>
        <taxon>Alphaproteobacteria</taxon>
        <taxon>Kordiimonadales</taxon>
        <taxon>Kordiimonadaceae</taxon>
        <taxon>Kordiimonas</taxon>
    </lineage>
</organism>
<dbReference type="PANTHER" id="PTHR32309:SF13">
    <property type="entry name" value="FERRIC ENTEROBACTIN TRANSPORT PROTEIN FEPE"/>
    <property type="match status" value="1"/>
</dbReference>
<keyword evidence="10" id="KW-1185">Reference proteome</keyword>